<feature type="active site" description="Nucleophile" evidence="7 9">
    <location>
        <position position="2"/>
    </location>
</feature>
<comment type="caution">
    <text evidence="13">The sequence shown here is derived from an EMBL/GenBank/DDBJ whole genome shotgun (WGS) entry which is preliminary data.</text>
</comment>
<comment type="cofactor">
    <cofactor evidence="7 10">
        <name>Mg(2+)</name>
        <dbReference type="ChEBI" id="CHEBI:18420"/>
    </cofactor>
    <text evidence="7 10">Binds 1 Mg(2+) ion per subunit.</text>
</comment>
<sequence length="476" mass="54195">MCGVIGIYSNRDCVYEIYEGLLALQHRGQDSAGIITYDGMFHLKKGNGLVTAVFNEKNIARLKGNIGLGHVRYPTIGFGSLEDAQPFCINYPFGLAMAHNGNVTNYYQLREELEKKFKRKLSSYSDVEVILNIFGVALEKHIRNKNIFWSLWQATKEVFKYVKGSYSVVGIIADYGIFAFRDPLGIKPLCFGKKNDSYIFASESVALDMLDYELVRDVYPGELIFIDKEKKVHFKRIKKTNSYPCIFEYVYFARPDSIIDGIGVYEARLRLGEELGKECLKAGLKPDVVIPVPDTARAAAARVSEIFNVPLREGLIKNRYIPRTFIMPTQKERELKVKQKLNPIKSEIENKKVLVVDDSIVRGTTSKEIVNLLRKAKAKEVYLAITCPPLRFPCVYGIDMMTRGEFIAKKYSEEKIREIIGADKLVYQTIEGLLRGVGSGKKNFCTACFTGIYPTKIKKKELEKLEKERMKQKIEI</sequence>
<dbReference type="AlphaFoldDB" id="A0A7V3ZTP7"/>
<feature type="domain" description="Glutamine amidotransferase type-2" evidence="12">
    <location>
        <begin position="2"/>
        <end position="229"/>
    </location>
</feature>
<dbReference type="PANTHER" id="PTHR11907">
    <property type="entry name" value="AMIDOPHOSPHORIBOSYLTRANSFERASE"/>
    <property type="match status" value="1"/>
</dbReference>
<feature type="binding site" evidence="7 11">
    <location>
        <position position="448"/>
    </location>
    <ligand>
        <name>[4Fe-4S] cluster</name>
        <dbReference type="ChEBI" id="CHEBI:49883"/>
    </ligand>
</feature>
<keyword evidence="7 10" id="KW-0460">Magnesium</keyword>
<name>A0A7V3ZTP7_UNCW3</name>
<evidence type="ECO:0000256" key="1">
    <source>
        <dbReference type="ARBA" id="ARBA00005209"/>
    </source>
</evidence>
<evidence type="ECO:0000256" key="7">
    <source>
        <dbReference type="HAMAP-Rule" id="MF_01931"/>
    </source>
</evidence>
<evidence type="ECO:0000256" key="6">
    <source>
        <dbReference type="ARBA" id="ARBA00022962"/>
    </source>
</evidence>
<keyword evidence="4 7" id="KW-0808">Transferase</keyword>
<evidence type="ECO:0000259" key="12">
    <source>
        <dbReference type="PROSITE" id="PS51278"/>
    </source>
</evidence>
<dbReference type="Pfam" id="PF13522">
    <property type="entry name" value="GATase_6"/>
    <property type="match status" value="1"/>
</dbReference>
<dbReference type="PROSITE" id="PS51278">
    <property type="entry name" value="GATASE_TYPE_2"/>
    <property type="match status" value="1"/>
</dbReference>
<feature type="binding site" evidence="7 10">
    <location>
        <position position="357"/>
    </location>
    <ligand>
        <name>Mg(2+)</name>
        <dbReference type="ChEBI" id="CHEBI:18420"/>
    </ligand>
</feature>
<dbReference type="InterPro" id="IPR005854">
    <property type="entry name" value="PurF"/>
</dbReference>
<feature type="binding site" evidence="7 10">
    <location>
        <position position="358"/>
    </location>
    <ligand>
        <name>Mg(2+)</name>
        <dbReference type="ChEBI" id="CHEBI:18420"/>
    </ligand>
</feature>
<dbReference type="PIRSF" id="PIRSF000485">
    <property type="entry name" value="Amd_phspho_trans"/>
    <property type="match status" value="1"/>
</dbReference>
<keyword evidence="7 11" id="KW-0408">Iron</keyword>
<evidence type="ECO:0000256" key="9">
    <source>
        <dbReference type="PIRSR" id="PIRSR000485-1"/>
    </source>
</evidence>
<dbReference type="GO" id="GO:0006189">
    <property type="term" value="P:'de novo' IMP biosynthetic process"/>
    <property type="evidence" value="ECO:0007669"/>
    <property type="project" value="UniProtKB-UniRule"/>
</dbReference>
<dbReference type="Pfam" id="PF00156">
    <property type="entry name" value="Pribosyltran"/>
    <property type="match status" value="1"/>
</dbReference>
<dbReference type="NCBIfam" id="TIGR01134">
    <property type="entry name" value="purF"/>
    <property type="match status" value="1"/>
</dbReference>
<evidence type="ECO:0000256" key="5">
    <source>
        <dbReference type="ARBA" id="ARBA00022755"/>
    </source>
</evidence>
<evidence type="ECO:0000256" key="2">
    <source>
        <dbReference type="ARBA" id="ARBA00010138"/>
    </source>
</evidence>
<dbReference type="HAMAP" id="MF_01931">
    <property type="entry name" value="PurF"/>
    <property type="match status" value="1"/>
</dbReference>
<comment type="similarity">
    <text evidence="2 7 8">In the C-terminal section; belongs to the purine/pyrimidine phosphoribosyltransferase family.</text>
</comment>
<dbReference type="InterPro" id="IPR000836">
    <property type="entry name" value="PRTase_dom"/>
</dbReference>
<dbReference type="InterPro" id="IPR029055">
    <property type="entry name" value="Ntn_hydrolases_N"/>
</dbReference>
<dbReference type="Gene3D" id="3.40.50.2020">
    <property type="match status" value="1"/>
</dbReference>
<comment type="pathway">
    <text evidence="1 7 8">Purine metabolism; IMP biosynthesis via de novo pathway; N(1)-(5-phospho-D-ribosyl)glycinamide from 5-phospho-alpha-D-ribose 1-diphosphate: step 1/2.</text>
</comment>
<evidence type="ECO:0000256" key="8">
    <source>
        <dbReference type="PIRNR" id="PIRNR000485"/>
    </source>
</evidence>
<accession>A0A7V3ZTP7</accession>
<dbReference type="CDD" id="cd00715">
    <property type="entry name" value="GPATase_N"/>
    <property type="match status" value="1"/>
</dbReference>
<protein>
    <recommendedName>
        <fullName evidence="7">Amidophosphoribosyltransferase</fullName>
        <shortName evidence="7">ATase</shortName>
        <ecNumber evidence="7">2.4.2.14</ecNumber>
    </recommendedName>
    <alternativeName>
        <fullName evidence="7">Glutamine phosphoribosylpyrophosphate amidotransferase</fullName>
        <shortName evidence="7">GPATase</shortName>
    </alternativeName>
</protein>
<gene>
    <name evidence="7" type="primary">purF</name>
    <name evidence="13" type="ORF">ENU74_00095</name>
</gene>
<dbReference type="SUPFAM" id="SSF53271">
    <property type="entry name" value="PRTase-like"/>
    <property type="match status" value="1"/>
</dbReference>
<dbReference type="EC" id="2.4.2.14" evidence="7"/>
<dbReference type="UniPathway" id="UPA00074">
    <property type="reaction ID" value="UER00124"/>
</dbReference>
<evidence type="ECO:0000256" key="10">
    <source>
        <dbReference type="PIRSR" id="PIRSR000485-2"/>
    </source>
</evidence>
<dbReference type="CDD" id="cd06223">
    <property type="entry name" value="PRTases_typeI"/>
    <property type="match status" value="1"/>
</dbReference>
<dbReference type="GO" id="GO:0000287">
    <property type="term" value="F:magnesium ion binding"/>
    <property type="evidence" value="ECO:0007669"/>
    <property type="project" value="UniProtKB-UniRule"/>
</dbReference>
<dbReference type="GO" id="GO:0004044">
    <property type="term" value="F:amidophosphoribosyltransferase activity"/>
    <property type="evidence" value="ECO:0007669"/>
    <property type="project" value="UniProtKB-UniRule"/>
</dbReference>
<comment type="function">
    <text evidence="7">Catalyzes the formation of phosphoribosylamine from phosphoribosylpyrophosphate (PRPP) and glutamine.</text>
</comment>
<dbReference type="GO" id="GO:0051539">
    <property type="term" value="F:4 iron, 4 sulfur cluster binding"/>
    <property type="evidence" value="ECO:0007669"/>
    <property type="project" value="UniProtKB-KW"/>
</dbReference>
<evidence type="ECO:0000256" key="11">
    <source>
        <dbReference type="PIRSR" id="PIRSR000485-3"/>
    </source>
</evidence>
<feature type="binding site" evidence="7 10">
    <location>
        <position position="295"/>
    </location>
    <ligand>
        <name>Mg(2+)</name>
        <dbReference type="ChEBI" id="CHEBI:18420"/>
    </ligand>
</feature>
<organism evidence="13">
    <name type="scientific">candidate division WOR-3 bacterium</name>
    <dbReference type="NCBI Taxonomy" id="2052148"/>
    <lineage>
        <taxon>Bacteria</taxon>
        <taxon>Bacteria division WOR-3</taxon>
    </lineage>
</organism>
<comment type="catalytic activity">
    <reaction evidence="7 8">
        <text>5-phospho-beta-D-ribosylamine + L-glutamate + diphosphate = 5-phospho-alpha-D-ribose 1-diphosphate + L-glutamine + H2O</text>
        <dbReference type="Rhea" id="RHEA:14905"/>
        <dbReference type="ChEBI" id="CHEBI:15377"/>
        <dbReference type="ChEBI" id="CHEBI:29985"/>
        <dbReference type="ChEBI" id="CHEBI:33019"/>
        <dbReference type="ChEBI" id="CHEBI:58017"/>
        <dbReference type="ChEBI" id="CHEBI:58359"/>
        <dbReference type="ChEBI" id="CHEBI:58681"/>
        <dbReference type="EC" id="2.4.2.14"/>
    </reaction>
</comment>
<dbReference type="InterPro" id="IPR017932">
    <property type="entry name" value="GATase_2_dom"/>
</dbReference>
<keyword evidence="7" id="KW-0004">4Fe-4S</keyword>
<evidence type="ECO:0000313" key="13">
    <source>
        <dbReference type="EMBL" id="HGK62992.1"/>
    </source>
</evidence>
<proteinExistence type="inferred from homology"/>
<feature type="binding site" evidence="7 11">
    <location>
        <position position="445"/>
    </location>
    <ligand>
        <name>[4Fe-4S] cluster</name>
        <dbReference type="ChEBI" id="CHEBI:49883"/>
    </ligand>
</feature>
<keyword evidence="6 7" id="KW-0315">Glutamine amidotransferase</keyword>
<dbReference type="Gene3D" id="3.60.20.10">
    <property type="entry name" value="Glutamine Phosphoribosylpyrophosphate, subunit 1, domain 1"/>
    <property type="match status" value="1"/>
</dbReference>
<dbReference type="InterPro" id="IPR035584">
    <property type="entry name" value="PurF_N"/>
</dbReference>
<feature type="binding site" evidence="7 11">
    <location>
        <position position="245"/>
    </location>
    <ligand>
        <name>[4Fe-4S] cluster</name>
        <dbReference type="ChEBI" id="CHEBI:49883"/>
    </ligand>
</feature>
<keyword evidence="5 7" id="KW-0658">Purine biosynthesis</keyword>
<dbReference type="GO" id="GO:0009113">
    <property type="term" value="P:purine nucleobase biosynthetic process"/>
    <property type="evidence" value="ECO:0007669"/>
    <property type="project" value="UniProtKB-UniRule"/>
</dbReference>
<keyword evidence="7 10" id="KW-0479">Metal-binding</keyword>
<keyword evidence="7 11" id="KW-0411">Iron-sulfur</keyword>
<evidence type="ECO:0000256" key="3">
    <source>
        <dbReference type="ARBA" id="ARBA00022676"/>
    </source>
</evidence>
<dbReference type="SUPFAM" id="SSF56235">
    <property type="entry name" value="N-terminal nucleophile aminohydrolases (Ntn hydrolases)"/>
    <property type="match status" value="1"/>
</dbReference>
<comment type="cofactor">
    <cofactor evidence="7 11">
        <name>[4Fe-4S] cluster</name>
        <dbReference type="ChEBI" id="CHEBI:49883"/>
    </cofactor>
    <text evidence="7 11">Binds 1 [4Fe-4S] cluster per subunit.</text>
</comment>
<dbReference type="InterPro" id="IPR029057">
    <property type="entry name" value="PRTase-like"/>
</dbReference>
<feature type="binding site" evidence="7 11">
    <location>
        <position position="394"/>
    </location>
    <ligand>
        <name>[4Fe-4S] cluster</name>
        <dbReference type="ChEBI" id="CHEBI:49883"/>
    </ligand>
</feature>
<keyword evidence="3 7" id="KW-0328">Glycosyltransferase</keyword>
<evidence type="ECO:0000256" key="4">
    <source>
        <dbReference type="ARBA" id="ARBA00022679"/>
    </source>
</evidence>
<dbReference type="EMBL" id="DTDR01000003">
    <property type="protein sequence ID" value="HGK62992.1"/>
    <property type="molecule type" value="Genomic_DNA"/>
</dbReference>
<reference evidence="13" key="1">
    <citation type="journal article" date="2020" name="mSystems">
        <title>Genome- and Community-Level Interaction Insights into Carbon Utilization and Element Cycling Functions of Hydrothermarchaeota in Hydrothermal Sediment.</title>
        <authorList>
            <person name="Zhou Z."/>
            <person name="Liu Y."/>
            <person name="Xu W."/>
            <person name="Pan J."/>
            <person name="Luo Z.H."/>
            <person name="Li M."/>
        </authorList>
    </citation>
    <scope>NUCLEOTIDE SEQUENCE [LARGE SCALE GENOMIC DNA]</scope>
    <source>
        <strain evidence="13">SpSt-697</strain>
    </source>
</reference>